<dbReference type="PANTHER" id="PTHR30026:SF20">
    <property type="entry name" value="OUTER MEMBRANE PROTEIN TOLC"/>
    <property type="match status" value="1"/>
</dbReference>
<dbReference type="Pfam" id="PF02321">
    <property type="entry name" value="OEP"/>
    <property type="match status" value="2"/>
</dbReference>
<evidence type="ECO:0000256" key="7">
    <source>
        <dbReference type="ARBA" id="ARBA00023237"/>
    </source>
</evidence>
<accession>A0ABY5DKG9</accession>
<dbReference type="EMBL" id="CP092900">
    <property type="protein sequence ID" value="UTC24482.1"/>
    <property type="molecule type" value="Genomic_DNA"/>
</dbReference>
<dbReference type="RefSeq" id="WP_258568266.1">
    <property type="nucleotide sequence ID" value="NZ_CP092900.1"/>
</dbReference>
<comment type="similarity">
    <text evidence="2">Belongs to the outer membrane factor (OMF) (TC 1.B.17) family.</text>
</comment>
<evidence type="ECO:0000313" key="8">
    <source>
        <dbReference type="EMBL" id="UTC24482.1"/>
    </source>
</evidence>
<dbReference type="Proteomes" id="UP001055955">
    <property type="component" value="Chromosome"/>
</dbReference>
<comment type="subcellular location">
    <subcellularLocation>
        <location evidence="1">Cell outer membrane</location>
    </subcellularLocation>
</comment>
<evidence type="ECO:0000256" key="6">
    <source>
        <dbReference type="ARBA" id="ARBA00023136"/>
    </source>
</evidence>
<sequence length="453" mass="50537">MSNKVFLFLFTVLSTCSQADQHSLAHIMRDAREHDAGYLSSKATFQSKKISAQKDMRAMLPTVDLSSKLINKYGDTQTNLESKFSVSVPVYNPKSQLKAKSGHLSMENILLSERAFEQNYTLDVARAYFDLLSKHALLNAANIEEAQYQKNYEQVVEMYENGLKSNIDVLSAQTNLNLSTVSNLEAKSAFNHARSTLEKMINQPITELQSTDTQNEIQLPLLEQSDIVDLAQSNNLALKISQNNLRQAQNTYNQSTTDFLPSLNLITEAKFADGKFWDEDAYTSNVYLNFSVNLFNKGNDQLSLKSSGKAHEAASLSLKNNAYDLTLNTQKAHADIASAQARLQATQTANETAKLRLEATYEQHKMGEESELDLFHAINQASLARRNYINAQHTLVIKHLEMLQILGELSEPSIDEISHQLTKTVYLDANGHPSSASDLAANFLPPYAQDSAD</sequence>
<organism evidence="8 9">
    <name type="scientific">Candidatus Comchoanobacter bicostacola</name>
    <dbReference type="NCBI Taxonomy" id="2919598"/>
    <lineage>
        <taxon>Bacteria</taxon>
        <taxon>Pseudomonadati</taxon>
        <taxon>Pseudomonadota</taxon>
        <taxon>Gammaproteobacteria</taxon>
        <taxon>Candidatus Comchoanobacterales</taxon>
        <taxon>Candidatus Comchoanobacteraceae</taxon>
        <taxon>Candidatus Comchoanobacter</taxon>
    </lineage>
</organism>
<keyword evidence="4" id="KW-1134">Transmembrane beta strand</keyword>
<keyword evidence="7" id="KW-0998">Cell outer membrane</keyword>
<keyword evidence="6" id="KW-0472">Membrane</keyword>
<evidence type="ECO:0000256" key="1">
    <source>
        <dbReference type="ARBA" id="ARBA00004442"/>
    </source>
</evidence>
<dbReference type="InterPro" id="IPR051906">
    <property type="entry name" value="TolC-like"/>
</dbReference>
<evidence type="ECO:0000256" key="2">
    <source>
        <dbReference type="ARBA" id="ARBA00007613"/>
    </source>
</evidence>
<evidence type="ECO:0000256" key="3">
    <source>
        <dbReference type="ARBA" id="ARBA00022448"/>
    </source>
</evidence>
<keyword evidence="9" id="KW-1185">Reference proteome</keyword>
<evidence type="ECO:0000256" key="5">
    <source>
        <dbReference type="ARBA" id="ARBA00022692"/>
    </source>
</evidence>
<proteinExistence type="inferred from homology"/>
<keyword evidence="5" id="KW-0812">Transmembrane</keyword>
<reference evidence="8 9" key="1">
    <citation type="journal article" date="2022" name="Nat. Microbiol.">
        <title>The microbiome of a bacterivorous marine choanoflagellate contains a resource-demanding obligate bacterial associate.</title>
        <authorList>
            <person name="Needham D.M."/>
            <person name="Poirier C."/>
            <person name="Bachy C."/>
            <person name="George E.E."/>
            <person name="Wilken S."/>
            <person name="Yung C.C.M."/>
            <person name="Limardo A.J."/>
            <person name="Morando M."/>
            <person name="Sudek L."/>
            <person name="Malmstrom R.R."/>
            <person name="Keeling P.J."/>
            <person name="Santoro A.E."/>
            <person name="Worden A.Z."/>
        </authorList>
    </citation>
    <scope>NUCLEOTIDE SEQUENCE [LARGE SCALE GENOMIC DNA]</scope>
    <source>
        <strain evidence="8 9">Comchoano-1</strain>
    </source>
</reference>
<dbReference type="PANTHER" id="PTHR30026">
    <property type="entry name" value="OUTER MEMBRANE PROTEIN TOLC"/>
    <property type="match status" value="1"/>
</dbReference>
<keyword evidence="3" id="KW-0813">Transport</keyword>
<evidence type="ECO:0000256" key="4">
    <source>
        <dbReference type="ARBA" id="ARBA00022452"/>
    </source>
</evidence>
<dbReference type="Gene3D" id="1.20.1600.10">
    <property type="entry name" value="Outer membrane efflux proteins (OEP)"/>
    <property type="match status" value="1"/>
</dbReference>
<dbReference type="InterPro" id="IPR003423">
    <property type="entry name" value="OMP_efflux"/>
</dbReference>
<protein>
    <submittedName>
        <fullName evidence="8">TolC family protein</fullName>
    </submittedName>
</protein>
<dbReference type="SUPFAM" id="SSF56954">
    <property type="entry name" value="Outer membrane efflux proteins (OEP)"/>
    <property type="match status" value="1"/>
</dbReference>
<name>A0ABY5DKG9_9GAMM</name>
<gene>
    <name evidence="8" type="ORF">MMH89_04520</name>
</gene>
<evidence type="ECO:0000313" key="9">
    <source>
        <dbReference type="Proteomes" id="UP001055955"/>
    </source>
</evidence>